<feature type="signal peptide" evidence="2">
    <location>
        <begin position="1"/>
        <end position="25"/>
    </location>
</feature>
<dbReference type="KEGG" id="foc:113210616"/>
<organism evidence="3 4">
    <name type="scientific">Frankliniella occidentalis</name>
    <name type="common">Western flower thrips</name>
    <name type="synonym">Euthrips occidentalis</name>
    <dbReference type="NCBI Taxonomy" id="133901"/>
    <lineage>
        <taxon>Eukaryota</taxon>
        <taxon>Metazoa</taxon>
        <taxon>Ecdysozoa</taxon>
        <taxon>Arthropoda</taxon>
        <taxon>Hexapoda</taxon>
        <taxon>Insecta</taxon>
        <taxon>Pterygota</taxon>
        <taxon>Neoptera</taxon>
        <taxon>Paraneoptera</taxon>
        <taxon>Thysanoptera</taxon>
        <taxon>Terebrantia</taxon>
        <taxon>Thripoidea</taxon>
        <taxon>Thripidae</taxon>
        <taxon>Frankliniella</taxon>
    </lineage>
</organism>
<evidence type="ECO:0000256" key="1">
    <source>
        <dbReference type="SAM" id="MobiDB-lite"/>
    </source>
</evidence>
<keyword evidence="3" id="KW-1185">Reference proteome</keyword>
<evidence type="ECO:0000256" key="2">
    <source>
        <dbReference type="SAM" id="SignalP"/>
    </source>
</evidence>
<accession>A0A6J1SUD8</accession>
<feature type="chain" id="PRO_5039057336" evidence="2">
    <location>
        <begin position="26"/>
        <end position="283"/>
    </location>
</feature>
<evidence type="ECO:0000313" key="3">
    <source>
        <dbReference type="Proteomes" id="UP000504606"/>
    </source>
</evidence>
<dbReference type="Proteomes" id="UP000504606">
    <property type="component" value="Unplaced"/>
</dbReference>
<dbReference type="AlphaFoldDB" id="A0A6J1SUD8"/>
<feature type="region of interest" description="Disordered" evidence="1">
    <location>
        <begin position="146"/>
        <end position="167"/>
    </location>
</feature>
<dbReference type="RefSeq" id="XP_026284482.2">
    <property type="nucleotide sequence ID" value="XM_026428697.2"/>
</dbReference>
<reference evidence="4" key="1">
    <citation type="submission" date="2025-08" db="UniProtKB">
        <authorList>
            <consortium name="RefSeq"/>
        </authorList>
    </citation>
    <scope>IDENTIFICATION</scope>
    <source>
        <tissue evidence="4">Whole organism</tissue>
    </source>
</reference>
<protein>
    <submittedName>
        <fullName evidence="4">Uncharacterized protein LOC113210616 isoform X1</fullName>
    </submittedName>
</protein>
<evidence type="ECO:0000313" key="4">
    <source>
        <dbReference type="RefSeq" id="XP_026284482.2"/>
    </source>
</evidence>
<sequence>MVKQLSFVCPLAVLVLLAVLHHSAAYCNFWEEPCNGEYQLNDGHGYEGYGDRFYPISAHEWLTPWKRVSDVAHCGVRSCSKTLTFQESTSSTFTKSDGTTYTVGENESSTSARALAHAYKIGLSLSAKLGEIFTFGVSNDFTLTATNTNSNTHGTSRSSSESRSYSVATGKTLSRSESMMCQGNAGDKLYLKTQYRWMEVKGNYCTFASLAGDWSKNWKCDYIEAQIKAVLPGTNQLDMNIMCETERDGEVSLGCRSIAGPTFEDYCKTNGNMGHCPSTHCTK</sequence>
<keyword evidence="2" id="KW-0732">Signal</keyword>
<gene>
    <name evidence="4" type="primary">LOC113210616</name>
</gene>
<proteinExistence type="predicted"/>
<dbReference type="GeneID" id="113210616"/>
<name>A0A6J1SUD8_FRAOC</name>